<protein>
    <submittedName>
        <fullName evidence="3">Flagellar hook-length control protein FliK</fullName>
    </submittedName>
</protein>
<accession>A0A1G8HD24</accession>
<dbReference type="RefSeq" id="WP_091938490.1">
    <property type="nucleotide sequence ID" value="NZ_FNCY01000012.1"/>
</dbReference>
<feature type="region of interest" description="Disordered" evidence="1">
    <location>
        <begin position="296"/>
        <end position="324"/>
    </location>
</feature>
<dbReference type="InterPro" id="IPR021136">
    <property type="entry name" value="Flagellar_hook_control-like_C"/>
</dbReference>
<feature type="compositionally biased region" description="Polar residues" evidence="1">
    <location>
        <begin position="296"/>
        <end position="310"/>
    </location>
</feature>
<dbReference type="InterPro" id="IPR052563">
    <property type="entry name" value="FliK"/>
</dbReference>
<gene>
    <name evidence="3" type="ORF">SAMN05660652_02761</name>
</gene>
<keyword evidence="3" id="KW-0969">Cilium</keyword>
<sequence>MAITVISALPKSAPVANANADTSAGSTEGSDAAANQDFLSLLLGLGFQTGSTGQSMTLESIDTQDDTSAQATDSDTAAQDGLLAALGLVNASIPTITLNDIASRKSGTAANDSSALMAGIGKGQPQAENLTTASTTELNSDTGQANLMASLRAKTLDAQDDAAKIADDTTATKEAGTMTGAFSDALNRVGTSNTSATDASRSSELSVRTPVKSNDWHQAFSDKIVWMASNEKQSARITLNPEQMGPIEVSLNIDKGSATATFVSANSDVRDSIETALPRLREMFAGIGIELGQANVSSESFQQPTSNGEEYSNRSQERNGNGILTAGTTTVSAAGASSGAYAKQQGIGLVDIFA</sequence>
<dbReference type="Proteomes" id="UP000198607">
    <property type="component" value="Unassembled WGS sequence"/>
</dbReference>
<reference evidence="3 4" key="1">
    <citation type="submission" date="2016-10" db="EMBL/GenBank/DDBJ databases">
        <authorList>
            <person name="de Groot N.N."/>
        </authorList>
    </citation>
    <scope>NUCLEOTIDE SEQUENCE [LARGE SCALE GENOMIC DNA]</scope>
    <source>
        <strain evidence="3 4">DSM 5885</strain>
    </source>
</reference>
<keyword evidence="4" id="KW-1185">Reference proteome</keyword>
<dbReference type="Pfam" id="PF02120">
    <property type="entry name" value="Flg_hook"/>
    <property type="match status" value="1"/>
</dbReference>
<organism evidence="3 4">
    <name type="scientific">Propionivibrio dicarboxylicus</name>
    <dbReference type="NCBI Taxonomy" id="83767"/>
    <lineage>
        <taxon>Bacteria</taxon>
        <taxon>Pseudomonadati</taxon>
        <taxon>Pseudomonadota</taxon>
        <taxon>Betaproteobacteria</taxon>
        <taxon>Rhodocyclales</taxon>
        <taxon>Rhodocyclaceae</taxon>
        <taxon>Propionivibrio</taxon>
    </lineage>
</organism>
<dbReference type="OrthoDB" id="8596319at2"/>
<keyword evidence="3" id="KW-0282">Flagellum</keyword>
<evidence type="ECO:0000313" key="4">
    <source>
        <dbReference type="Proteomes" id="UP000198607"/>
    </source>
</evidence>
<feature type="domain" description="Flagellar hook-length control protein-like C-terminal" evidence="2">
    <location>
        <begin position="223"/>
        <end position="303"/>
    </location>
</feature>
<evidence type="ECO:0000259" key="2">
    <source>
        <dbReference type="Pfam" id="PF02120"/>
    </source>
</evidence>
<proteinExistence type="predicted"/>
<dbReference type="InterPro" id="IPR038610">
    <property type="entry name" value="FliK-like_C_sf"/>
</dbReference>
<evidence type="ECO:0000313" key="3">
    <source>
        <dbReference type="EMBL" id="SDI04556.1"/>
    </source>
</evidence>
<dbReference type="PANTHER" id="PTHR37533">
    <property type="entry name" value="FLAGELLAR HOOK-LENGTH CONTROL PROTEIN"/>
    <property type="match status" value="1"/>
</dbReference>
<dbReference type="EMBL" id="FNCY01000012">
    <property type="protein sequence ID" value="SDI04556.1"/>
    <property type="molecule type" value="Genomic_DNA"/>
</dbReference>
<dbReference type="CDD" id="cd17470">
    <property type="entry name" value="T3SS_Flik_C"/>
    <property type="match status" value="1"/>
</dbReference>
<dbReference type="PANTHER" id="PTHR37533:SF2">
    <property type="entry name" value="FLAGELLAR HOOK-LENGTH CONTROL PROTEIN"/>
    <property type="match status" value="1"/>
</dbReference>
<evidence type="ECO:0000256" key="1">
    <source>
        <dbReference type="SAM" id="MobiDB-lite"/>
    </source>
</evidence>
<dbReference type="AlphaFoldDB" id="A0A1G8HD24"/>
<name>A0A1G8HD24_9RHOO</name>
<dbReference type="Gene3D" id="3.30.750.140">
    <property type="match status" value="1"/>
</dbReference>
<dbReference type="STRING" id="83767.SAMN05660652_02761"/>
<keyword evidence="3" id="KW-0966">Cell projection</keyword>